<dbReference type="InterPro" id="IPR036388">
    <property type="entry name" value="WH-like_DNA-bd_sf"/>
</dbReference>
<dbReference type="GO" id="GO:0003677">
    <property type="term" value="F:DNA binding"/>
    <property type="evidence" value="ECO:0007669"/>
    <property type="project" value="UniProtKB-KW"/>
</dbReference>
<dbReference type="SMART" id="SM00347">
    <property type="entry name" value="HTH_MARR"/>
    <property type="match status" value="1"/>
</dbReference>
<dbReference type="Pfam" id="PF01047">
    <property type="entry name" value="MarR"/>
    <property type="match status" value="1"/>
</dbReference>
<dbReference type="GO" id="GO:0003700">
    <property type="term" value="F:DNA-binding transcription factor activity"/>
    <property type="evidence" value="ECO:0007669"/>
    <property type="project" value="InterPro"/>
</dbReference>
<dbReference type="InterPro" id="IPR052526">
    <property type="entry name" value="HTH-type_Bedaq_tolerance"/>
</dbReference>
<name>A0A1I6U7R1_9PSEU</name>
<evidence type="ECO:0000313" key="3">
    <source>
        <dbReference type="Proteomes" id="UP000198852"/>
    </source>
</evidence>
<feature type="domain" description="HTH marR-type" evidence="1">
    <location>
        <begin position="1"/>
        <end position="139"/>
    </location>
</feature>
<evidence type="ECO:0000313" key="2">
    <source>
        <dbReference type="EMBL" id="SFS97388.1"/>
    </source>
</evidence>
<accession>A0A1I6U7R1</accession>
<dbReference type="RefSeq" id="WP_217649805.1">
    <property type="nucleotide sequence ID" value="NZ_FOZX01000009.1"/>
</dbReference>
<dbReference type="SUPFAM" id="SSF46785">
    <property type="entry name" value="Winged helix' DNA-binding domain"/>
    <property type="match status" value="1"/>
</dbReference>
<dbReference type="EMBL" id="FOZX01000009">
    <property type="protein sequence ID" value="SFS97388.1"/>
    <property type="molecule type" value="Genomic_DNA"/>
</dbReference>
<reference evidence="3" key="1">
    <citation type="submission" date="2016-10" db="EMBL/GenBank/DDBJ databases">
        <authorList>
            <person name="Varghese N."/>
            <person name="Submissions S."/>
        </authorList>
    </citation>
    <scope>NUCLEOTIDE SEQUENCE [LARGE SCALE GENOMIC DNA]</scope>
    <source>
        <strain evidence="3">DSM 44771</strain>
    </source>
</reference>
<protein>
    <submittedName>
        <fullName evidence="2">DNA-binding transcriptional regulator, MarR family</fullName>
    </submittedName>
</protein>
<dbReference type="STRING" id="95161.SAMN05660874_04680"/>
<keyword evidence="3" id="KW-1185">Reference proteome</keyword>
<organism evidence="2 3">
    <name type="scientific">Saccharopolyspora flava</name>
    <dbReference type="NCBI Taxonomy" id="95161"/>
    <lineage>
        <taxon>Bacteria</taxon>
        <taxon>Bacillati</taxon>
        <taxon>Actinomycetota</taxon>
        <taxon>Actinomycetes</taxon>
        <taxon>Pseudonocardiales</taxon>
        <taxon>Pseudonocardiaceae</taxon>
        <taxon>Saccharopolyspora</taxon>
    </lineage>
</organism>
<dbReference type="Gene3D" id="1.10.287.100">
    <property type="match status" value="1"/>
</dbReference>
<dbReference type="PROSITE" id="PS50995">
    <property type="entry name" value="HTH_MARR_2"/>
    <property type="match status" value="1"/>
</dbReference>
<keyword evidence="2" id="KW-0238">DNA-binding</keyword>
<evidence type="ECO:0000259" key="1">
    <source>
        <dbReference type="PROSITE" id="PS50995"/>
    </source>
</evidence>
<gene>
    <name evidence="2" type="ORF">SAMN05660874_04680</name>
</gene>
<proteinExistence type="predicted"/>
<sequence length="140" mass="15254">MTDPSTLATSVRVLFGRLRRRLTEIPSGDLTAPQSSALARLLKDGPSTASGLAGAERMRPQSMAAIVAELDRRGLIDRSPDPDDGRRQVITLTATGREHAEGARASRGEWLSTAFAERYTEAERRTLAEALELLDRLVDP</sequence>
<dbReference type="InterPro" id="IPR000835">
    <property type="entry name" value="HTH_MarR-typ"/>
</dbReference>
<dbReference type="AlphaFoldDB" id="A0A1I6U7R1"/>
<dbReference type="Gene3D" id="1.10.10.10">
    <property type="entry name" value="Winged helix-like DNA-binding domain superfamily/Winged helix DNA-binding domain"/>
    <property type="match status" value="1"/>
</dbReference>
<dbReference type="PANTHER" id="PTHR39515:SF2">
    <property type="entry name" value="HTH-TYPE TRANSCRIPTIONAL REGULATOR RV0880"/>
    <property type="match status" value="1"/>
</dbReference>
<dbReference type="InterPro" id="IPR036390">
    <property type="entry name" value="WH_DNA-bd_sf"/>
</dbReference>
<dbReference type="Proteomes" id="UP000198852">
    <property type="component" value="Unassembled WGS sequence"/>
</dbReference>
<dbReference type="PANTHER" id="PTHR39515">
    <property type="entry name" value="CONSERVED PROTEIN"/>
    <property type="match status" value="1"/>
</dbReference>